<organism evidence="1">
    <name type="scientific">Actinomyces succiniciruminis</name>
    <dbReference type="NCBI Taxonomy" id="1522002"/>
    <lineage>
        <taxon>Bacteria</taxon>
        <taxon>Bacillati</taxon>
        <taxon>Actinomycetota</taxon>
        <taxon>Actinomycetes</taxon>
        <taxon>Actinomycetales</taxon>
        <taxon>Actinomycetaceae</taxon>
        <taxon>Actinomyces</taxon>
    </lineage>
</organism>
<accession>A0A1L7RKC3</accession>
<reference evidence="1" key="1">
    <citation type="submission" date="2014-07" db="EMBL/GenBank/DDBJ databases">
        <authorList>
            <person name="Zhang J.E."/>
            <person name="Yang H."/>
            <person name="Guo J."/>
            <person name="Deng Z."/>
            <person name="Luo H."/>
            <person name="Luo M."/>
            <person name="Zhao B."/>
        </authorList>
    </citation>
    <scope>NUCLEOTIDE SEQUENCE</scope>
    <source>
        <strain evidence="1">AM4</strain>
    </source>
</reference>
<proteinExistence type="predicted"/>
<dbReference type="RefSeq" id="WP_210579015.1">
    <property type="nucleotide sequence ID" value="NZ_LK995474.1"/>
</dbReference>
<sequence length="246" mass="25390">MNDMVGPGLEIGVLGHREGATAAAATAPDDAAYGALIGEAAIRGLNLVPPADCAGLTIEEGRWDLPPGAADDFVDDGAVGWFQVGVSRKLTPATISLICECACAACRDVGPFTFQGLALTLPSERVVHDHSLATYIAERLPMHGPAAMRPVTITVAAGERTPAAAIDAVIAAADGLLALVSDAAGWELRHEMVGSPDVSVGRACMSMRVPYWSHTMAAFLCALALAADDVDVLAGVRVQLRGRPTP</sequence>
<dbReference type="EMBL" id="LK995474">
    <property type="protein sequence ID" value="CED90530.1"/>
    <property type="molecule type" value="Genomic_DNA"/>
</dbReference>
<evidence type="ECO:0000313" key="1">
    <source>
        <dbReference type="EMBL" id="CED90530.1"/>
    </source>
</evidence>
<gene>
    <name evidence="1" type="ORF">AAM4_0635</name>
</gene>
<name>A0A1L7RKC3_9ACTO</name>
<dbReference type="AlphaFoldDB" id="A0A1L7RKC3"/>
<protein>
    <submittedName>
        <fullName evidence="1">Uncharacterized protein</fullName>
    </submittedName>
</protein>